<organism evidence="1">
    <name type="scientific">Arundo donax</name>
    <name type="common">Giant reed</name>
    <name type="synonym">Donax arundinaceus</name>
    <dbReference type="NCBI Taxonomy" id="35708"/>
    <lineage>
        <taxon>Eukaryota</taxon>
        <taxon>Viridiplantae</taxon>
        <taxon>Streptophyta</taxon>
        <taxon>Embryophyta</taxon>
        <taxon>Tracheophyta</taxon>
        <taxon>Spermatophyta</taxon>
        <taxon>Magnoliopsida</taxon>
        <taxon>Liliopsida</taxon>
        <taxon>Poales</taxon>
        <taxon>Poaceae</taxon>
        <taxon>PACMAD clade</taxon>
        <taxon>Arundinoideae</taxon>
        <taxon>Arundineae</taxon>
        <taxon>Arundo</taxon>
    </lineage>
</organism>
<accession>A0A0A9BB45</accession>
<dbReference type="EMBL" id="GBRH01237349">
    <property type="protein sequence ID" value="JAD60546.1"/>
    <property type="molecule type" value="Transcribed_RNA"/>
</dbReference>
<sequence>MGRPIDWLVRLNRFASRALVLAI</sequence>
<protein>
    <submittedName>
        <fullName evidence="1">Uncharacterized protein</fullName>
    </submittedName>
</protein>
<reference evidence="1" key="1">
    <citation type="submission" date="2014-09" db="EMBL/GenBank/DDBJ databases">
        <authorList>
            <person name="Magalhaes I.L.F."/>
            <person name="Oliveira U."/>
            <person name="Santos F.R."/>
            <person name="Vidigal T.H.D.A."/>
            <person name="Brescovit A.D."/>
            <person name="Santos A.J."/>
        </authorList>
    </citation>
    <scope>NUCLEOTIDE SEQUENCE</scope>
    <source>
        <tissue evidence="1">Shoot tissue taken approximately 20 cm above the soil surface</tissue>
    </source>
</reference>
<proteinExistence type="predicted"/>
<name>A0A0A9BB45_ARUDO</name>
<reference evidence="1" key="2">
    <citation type="journal article" date="2015" name="Data Brief">
        <title>Shoot transcriptome of the giant reed, Arundo donax.</title>
        <authorList>
            <person name="Barrero R.A."/>
            <person name="Guerrero F.D."/>
            <person name="Moolhuijzen P."/>
            <person name="Goolsby J.A."/>
            <person name="Tidwell J."/>
            <person name="Bellgard S.E."/>
            <person name="Bellgard M.I."/>
        </authorList>
    </citation>
    <scope>NUCLEOTIDE SEQUENCE</scope>
    <source>
        <tissue evidence="1">Shoot tissue taken approximately 20 cm above the soil surface</tissue>
    </source>
</reference>
<dbReference type="AlphaFoldDB" id="A0A0A9BB45"/>
<evidence type="ECO:0000313" key="1">
    <source>
        <dbReference type="EMBL" id="JAD60546.1"/>
    </source>
</evidence>